<feature type="transmembrane region" description="Helical" evidence="1">
    <location>
        <begin position="333"/>
        <end position="352"/>
    </location>
</feature>
<dbReference type="InterPro" id="IPR002656">
    <property type="entry name" value="Acyl_transf_3_dom"/>
</dbReference>
<proteinExistence type="predicted"/>
<keyword evidence="4" id="KW-0808">Transferase</keyword>
<feature type="transmembrane region" description="Helical" evidence="1">
    <location>
        <begin position="163"/>
        <end position="180"/>
    </location>
</feature>
<evidence type="ECO:0000313" key="5">
    <source>
        <dbReference type="Proteomes" id="UP001500908"/>
    </source>
</evidence>
<dbReference type="PANTHER" id="PTHR23028:SF53">
    <property type="entry name" value="ACYL_TRANSF_3 DOMAIN-CONTAINING PROTEIN"/>
    <property type="match status" value="1"/>
</dbReference>
<dbReference type="Proteomes" id="UP001500908">
    <property type="component" value="Unassembled WGS sequence"/>
</dbReference>
<feature type="transmembrane region" description="Helical" evidence="1">
    <location>
        <begin position="373"/>
        <end position="392"/>
    </location>
</feature>
<dbReference type="RefSeq" id="WP_344975577.1">
    <property type="nucleotide sequence ID" value="NZ_BAABDD010000031.1"/>
</dbReference>
<keyword evidence="4" id="KW-0012">Acyltransferase</keyword>
<keyword evidence="5" id="KW-1185">Reference proteome</keyword>
<feature type="transmembrane region" description="Helical" evidence="1">
    <location>
        <begin position="247"/>
        <end position="263"/>
    </location>
</feature>
<dbReference type="InterPro" id="IPR050879">
    <property type="entry name" value="Acyltransferase_3"/>
</dbReference>
<name>A0ABP7GD98_9ACTN</name>
<dbReference type="PANTHER" id="PTHR23028">
    <property type="entry name" value="ACETYLTRANSFERASE"/>
    <property type="match status" value="1"/>
</dbReference>
<evidence type="ECO:0000259" key="3">
    <source>
        <dbReference type="Pfam" id="PF19040"/>
    </source>
</evidence>
<keyword evidence="1" id="KW-1133">Transmembrane helix</keyword>
<feature type="transmembrane region" description="Helical" evidence="1">
    <location>
        <begin position="187"/>
        <end position="207"/>
    </location>
</feature>
<dbReference type="EMBL" id="BAABDD010000031">
    <property type="protein sequence ID" value="GAA3760706.1"/>
    <property type="molecule type" value="Genomic_DNA"/>
</dbReference>
<evidence type="ECO:0000259" key="2">
    <source>
        <dbReference type="Pfam" id="PF01757"/>
    </source>
</evidence>
<dbReference type="Pfam" id="PF19040">
    <property type="entry name" value="SGNH"/>
    <property type="match status" value="1"/>
</dbReference>
<feature type="transmembrane region" description="Helical" evidence="1">
    <location>
        <begin position="48"/>
        <end position="70"/>
    </location>
</feature>
<comment type="caution">
    <text evidence="4">The sequence shown here is derived from an EMBL/GenBank/DDBJ whole genome shotgun (WGS) entry which is preliminary data.</text>
</comment>
<reference evidence="5" key="1">
    <citation type="journal article" date="2019" name="Int. J. Syst. Evol. Microbiol.">
        <title>The Global Catalogue of Microorganisms (GCM) 10K type strain sequencing project: providing services to taxonomists for standard genome sequencing and annotation.</title>
        <authorList>
            <consortium name="The Broad Institute Genomics Platform"/>
            <consortium name="The Broad Institute Genome Sequencing Center for Infectious Disease"/>
            <person name="Wu L."/>
            <person name="Ma J."/>
        </authorList>
    </citation>
    <scope>NUCLEOTIDE SEQUENCE [LARGE SCALE GENOMIC DNA]</scope>
    <source>
        <strain evidence="5">JCM 17137</strain>
    </source>
</reference>
<accession>A0ABP7GD98</accession>
<feature type="transmembrane region" description="Helical" evidence="1">
    <location>
        <begin position="222"/>
        <end position="240"/>
    </location>
</feature>
<evidence type="ECO:0000313" key="4">
    <source>
        <dbReference type="EMBL" id="GAA3760706.1"/>
    </source>
</evidence>
<dbReference type="GO" id="GO:0016746">
    <property type="term" value="F:acyltransferase activity"/>
    <property type="evidence" value="ECO:0007669"/>
    <property type="project" value="UniProtKB-KW"/>
</dbReference>
<dbReference type="InterPro" id="IPR043968">
    <property type="entry name" value="SGNH"/>
</dbReference>
<feature type="transmembrane region" description="Helical" evidence="1">
    <location>
        <begin position="91"/>
        <end position="111"/>
    </location>
</feature>
<feature type="domain" description="SGNH" evidence="3">
    <location>
        <begin position="455"/>
        <end position="679"/>
    </location>
</feature>
<sequence>MTAQYAHAPTPPVSPSHHDRRFLSEVQGLRAVAVLLVVVYHLNEEAVPGGYIGVDVFFVISGFLITTMLLREARRDGRISLANFYVRRIRRILPAATVVLLATGIGAFFLLPSTRLESTAVELAAAAGYVENLFLAEQAVDYLAAENAASPVQHFWSLAVEEQFYLLWPLLFVGWAASGGRLRRHRTLLGATLLIIAASFACSLWLTSSDPGRAYFLPQTRMWELATGGALAVALTGWNVPQRLRPALAWAGLAAIAVPAWIYSGATAFPGHAAALPVLGATAVIAAGHHGGRWSAHALLSSPPARFLGDISYALYLWHWPIIVFTRSFQDEALGPVDVTAALALSILLAWATKVTVEDPVRVSGMLRSLRPALVFAAAGALLVSALSVGQYTHVQRMRDISYDPQVHVGPQALTGGDAAPLEVTGPIYPPPVEADDDLSSVYADGCQAYSNVEQLQHCTYGPDDATTSIAIVGDSHAAAWVPAVREIAERNGWRLYTFTKSSCAFTATPIEDPDTDKPYTECHVWNADLIEELTTELRPSLVFTSSSVSATAVGANSDSDNTDRIAEGMAHMWHRIDQAGGTVVAIRDNPHVRPRTPECVELHGGNSSQCTNARSDAFDTPDPQVRAAQETQAQVELVDLTDRFCTSTQCPPVIGNILVYRDSHHVTATYARLLSDDLLDRIPRPS</sequence>
<protein>
    <submittedName>
        <fullName evidence="4">Acyltransferase family protein</fullName>
    </submittedName>
</protein>
<gene>
    <name evidence="4" type="ORF">GCM10022402_43190</name>
</gene>
<feature type="domain" description="Acyltransferase 3" evidence="2">
    <location>
        <begin position="25"/>
        <end position="353"/>
    </location>
</feature>
<keyword evidence="1" id="KW-0812">Transmembrane</keyword>
<evidence type="ECO:0000256" key="1">
    <source>
        <dbReference type="SAM" id="Phobius"/>
    </source>
</evidence>
<organism evidence="4 5">
    <name type="scientific">Salinactinospora qingdaonensis</name>
    <dbReference type="NCBI Taxonomy" id="702744"/>
    <lineage>
        <taxon>Bacteria</taxon>
        <taxon>Bacillati</taxon>
        <taxon>Actinomycetota</taxon>
        <taxon>Actinomycetes</taxon>
        <taxon>Streptosporangiales</taxon>
        <taxon>Nocardiopsidaceae</taxon>
        <taxon>Salinactinospora</taxon>
    </lineage>
</organism>
<keyword evidence="1" id="KW-0472">Membrane</keyword>
<dbReference type="Pfam" id="PF01757">
    <property type="entry name" value="Acyl_transf_3"/>
    <property type="match status" value="1"/>
</dbReference>